<dbReference type="AlphaFoldDB" id="A0A538SSR1"/>
<dbReference type="Proteomes" id="UP000317366">
    <property type="component" value="Unassembled WGS sequence"/>
</dbReference>
<dbReference type="HAMAP" id="MF_00178">
    <property type="entry name" value="Lumazine_synth"/>
    <property type="match status" value="1"/>
</dbReference>
<gene>
    <name evidence="8" type="primary">ribH</name>
    <name evidence="9" type="ORF">E6K74_06475</name>
    <name evidence="10" type="ORF">E6K77_03970</name>
</gene>
<dbReference type="Gene3D" id="3.40.50.960">
    <property type="entry name" value="Lumazine/riboflavin synthase"/>
    <property type="match status" value="1"/>
</dbReference>
<evidence type="ECO:0000256" key="1">
    <source>
        <dbReference type="ARBA" id="ARBA00004917"/>
    </source>
</evidence>
<keyword evidence="4 8" id="KW-0686">Riboflavin biosynthesis</keyword>
<feature type="binding site" evidence="8">
    <location>
        <begin position="83"/>
        <end position="84"/>
    </location>
    <ligand>
        <name>(2S)-2-hydroxy-3-oxobutyl phosphate</name>
        <dbReference type="ChEBI" id="CHEBI:58830"/>
    </ligand>
</feature>
<dbReference type="EMBL" id="VBOX01000039">
    <property type="protein sequence ID" value="TMQ64360.1"/>
    <property type="molecule type" value="Genomic_DNA"/>
</dbReference>
<feature type="binding site" evidence="8">
    <location>
        <begin position="78"/>
        <end position="80"/>
    </location>
    <ligand>
        <name>5-amino-6-(D-ribitylamino)uracil</name>
        <dbReference type="ChEBI" id="CHEBI:15934"/>
    </ligand>
</feature>
<dbReference type="InterPro" id="IPR034964">
    <property type="entry name" value="LS"/>
</dbReference>
<dbReference type="GO" id="GO:0009231">
    <property type="term" value="P:riboflavin biosynthetic process"/>
    <property type="evidence" value="ECO:0007669"/>
    <property type="project" value="UniProtKB-UniRule"/>
</dbReference>
<dbReference type="GO" id="GO:0005829">
    <property type="term" value="C:cytosol"/>
    <property type="evidence" value="ECO:0007669"/>
    <property type="project" value="TreeGrafter"/>
</dbReference>
<reference evidence="11 12" key="1">
    <citation type="journal article" date="2019" name="Nat. Microbiol.">
        <title>Mediterranean grassland soil C-N compound turnover is dependent on rainfall and depth, and is mediated by genomically divergent microorganisms.</title>
        <authorList>
            <person name="Diamond S."/>
            <person name="Andeer P.F."/>
            <person name="Li Z."/>
            <person name="Crits-Christoph A."/>
            <person name="Burstein D."/>
            <person name="Anantharaman K."/>
            <person name="Lane K.R."/>
            <person name="Thomas B.C."/>
            <person name="Pan C."/>
            <person name="Northen T.R."/>
            <person name="Banfield J.F."/>
        </authorList>
    </citation>
    <scope>NUCLEOTIDE SEQUENCE [LARGE SCALE GENOMIC DNA]</scope>
    <source>
        <strain evidence="9">WS_4</strain>
        <strain evidence="10">WS_7</strain>
    </source>
</reference>
<organism evidence="9 12">
    <name type="scientific">Eiseniibacteriota bacterium</name>
    <dbReference type="NCBI Taxonomy" id="2212470"/>
    <lineage>
        <taxon>Bacteria</taxon>
        <taxon>Candidatus Eiseniibacteriota</taxon>
    </lineage>
</organism>
<comment type="similarity">
    <text evidence="2 8">Belongs to the DMRL synthase family.</text>
</comment>
<evidence type="ECO:0000256" key="3">
    <source>
        <dbReference type="ARBA" id="ARBA00012664"/>
    </source>
</evidence>
<dbReference type="GO" id="GO:0000906">
    <property type="term" value="F:6,7-dimethyl-8-ribityllumazine synthase activity"/>
    <property type="evidence" value="ECO:0007669"/>
    <property type="project" value="UniProtKB-UniRule"/>
</dbReference>
<dbReference type="GO" id="GO:0009349">
    <property type="term" value="C:riboflavin synthase complex"/>
    <property type="evidence" value="ECO:0007669"/>
    <property type="project" value="UniProtKB-UniRule"/>
</dbReference>
<dbReference type="EC" id="2.5.1.78" evidence="3 8"/>
<dbReference type="PANTHER" id="PTHR21058">
    <property type="entry name" value="6,7-DIMETHYL-8-RIBITYLLUMAZINE SYNTHASE DMRL SYNTHASE LUMAZINE SYNTHASE"/>
    <property type="match status" value="1"/>
</dbReference>
<comment type="pathway">
    <text evidence="1 8">Cofactor biosynthesis; riboflavin biosynthesis; riboflavin from 2-hydroxy-3-oxobutyl phosphate and 5-amino-6-(D-ribitylamino)uracil: step 1/2.</text>
</comment>
<dbReference type="FunFam" id="3.40.50.960:FF:000001">
    <property type="entry name" value="6,7-dimethyl-8-ribityllumazine synthase"/>
    <property type="match status" value="1"/>
</dbReference>
<dbReference type="UniPathway" id="UPA00275">
    <property type="reaction ID" value="UER00404"/>
</dbReference>
<sequence>MIEGSLEGAGLKIAIVVSRFNEFIGSRLLSGALHALERRGVKAHDTVVIKVPGAFEIPTVAKRLADSGRHDAVVCLGAVVRGETPHFEWVAGEASSGIARASFETGVPVLFGVLTVDTLDQALDRSGGKHGNKGAEVAEGAIEMARLVRTLGAKAR</sequence>
<protein>
    <recommendedName>
        <fullName evidence="7 8">6,7-dimethyl-8-ribityllumazine synthase</fullName>
        <shortName evidence="8">DMRL synthase</shortName>
        <shortName evidence="8">LS</shortName>
        <shortName evidence="8">Lumazine synthase</shortName>
        <ecNumber evidence="3 8">2.5.1.78</ecNumber>
    </recommendedName>
</protein>
<evidence type="ECO:0000256" key="7">
    <source>
        <dbReference type="ARBA" id="ARBA00072606"/>
    </source>
</evidence>
<proteinExistence type="inferred from homology"/>
<feature type="binding site" evidence="8">
    <location>
        <position position="111"/>
    </location>
    <ligand>
        <name>5-amino-6-(D-ribitylamino)uracil</name>
        <dbReference type="ChEBI" id="CHEBI:15934"/>
    </ligand>
</feature>
<evidence type="ECO:0000313" key="12">
    <source>
        <dbReference type="Proteomes" id="UP000319829"/>
    </source>
</evidence>
<dbReference type="InterPro" id="IPR036467">
    <property type="entry name" value="LS/RS_sf"/>
</dbReference>
<accession>A0A538SSR1</accession>
<feature type="binding site" evidence="8">
    <location>
        <position position="20"/>
    </location>
    <ligand>
        <name>5-amino-6-(D-ribitylamino)uracil</name>
        <dbReference type="ChEBI" id="CHEBI:15934"/>
    </ligand>
</feature>
<evidence type="ECO:0000256" key="6">
    <source>
        <dbReference type="ARBA" id="ARBA00048785"/>
    </source>
</evidence>
<name>A0A538SSR1_UNCEI</name>
<comment type="catalytic activity">
    <reaction evidence="6 8">
        <text>(2S)-2-hydroxy-3-oxobutyl phosphate + 5-amino-6-(D-ribitylamino)uracil = 6,7-dimethyl-8-(1-D-ribityl)lumazine + phosphate + 2 H2O + H(+)</text>
        <dbReference type="Rhea" id="RHEA:26152"/>
        <dbReference type="ChEBI" id="CHEBI:15377"/>
        <dbReference type="ChEBI" id="CHEBI:15378"/>
        <dbReference type="ChEBI" id="CHEBI:15934"/>
        <dbReference type="ChEBI" id="CHEBI:43474"/>
        <dbReference type="ChEBI" id="CHEBI:58201"/>
        <dbReference type="ChEBI" id="CHEBI:58830"/>
        <dbReference type="EC" id="2.5.1.78"/>
    </reaction>
</comment>
<evidence type="ECO:0000313" key="11">
    <source>
        <dbReference type="Proteomes" id="UP000317366"/>
    </source>
</evidence>
<dbReference type="SUPFAM" id="SSF52121">
    <property type="entry name" value="Lumazine synthase"/>
    <property type="match status" value="1"/>
</dbReference>
<dbReference type="NCBIfam" id="TIGR00114">
    <property type="entry name" value="lumazine-synth"/>
    <property type="match status" value="1"/>
</dbReference>
<feature type="binding site" evidence="8">
    <location>
        <begin position="54"/>
        <end position="56"/>
    </location>
    <ligand>
        <name>5-amino-6-(D-ribitylamino)uracil</name>
        <dbReference type="ChEBI" id="CHEBI:15934"/>
    </ligand>
</feature>
<dbReference type="InterPro" id="IPR002180">
    <property type="entry name" value="LS/RS"/>
</dbReference>
<evidence type="ECO:0000256" key="8">
    <source>
        <dbReference type="HAMAP-Rule" id="MF_00178"/>
    </source>
</evidence>
<evidence type="ECO:0000256" key="2">
    <source>
        <dbReference type="ARBA" id="ARBA00007424"/>
    </source>
</evidence>
<evidence type="ECO:0000256" key="4">
    <source>
        <dbReference type="ARBA" id="ARBA00022619"/>
    </source>
</evidence>
<comment type="caution">
    <text evidence="9">The sequence shown here is derived from an EMBL/GenBank/DDBJ whole genome shotgun (WGS) entry which is preliminary data.</text>
</comment>
<evidence type="ECO:0000256" key="5">
    <source>
        <dbReference type="ARBA" id="ARBA00022679"/>
    </source>
</evidence>
<comment type="function">
    <text evidence="8">Catalyzes the formation of 6,7-dimethyl-8-ribityllumazine by condensation of 5-amino-6-(D-ribitylamino)uracil with 3,4-dihydroxy-2-butanone 4-phosphate. This is the penultimate step in the biosynthesis of riboflavin.</text>
</comment>
<evidence type="ECO:0000313" key="9">
    <source>
        <dbReference type="EMBL" id="TMQ54433.1"/>
    </source>
</evidence>
<dbReference type="EMBL" id="VBOU01000074">
    <property type="protein sequence ID" value="TMQ54433.1"/>
    <property type="molecule type" value="Genomic_DNA"/>
</dbReference>
<feature type="active site" description="Proton donor" evidence="8">
    <location>
        <position position="86"/>
    </location>
</feature>
<dbReference type="CDD" id="cd09209">
    <property type="entry name" value="Lumazine_synthase-I"/>
    <property type="match status" value="1"/>
</dbReference>
<dbReference type="PANTHER" id="PTHR21058:SF0">
    <property type="entry name" value="6,7-DIMETHYL-8-RIBITYLLUMAZINE SYNTHASE"/>
    <property type="match status" value="1"/>
</dbReference>
<keyword evidence="5 8" id="KW-0808">Transferase</keyword>
<dbReference type="Pfam" id="PF00885">
    <property type="entry name" value="DMRL_synthase"/>
    <property type="match status" value="1"/>
</dbReference>
<feature type="binding site" evidence="8">
    <location>
        <position position="125"/>
    </location>
    <ligand>
        <name>(2S)-2-hydroxy-3-oxobutyl phosphate</name>
        <dbReference type="ChEBI" id="CHEBI:58830"/>
    </ligand>
</feature>
<dbReference type="Proteomes" id="UP000319829">
    <property type="component" value="Unassembled WGS sequence"/>
</dbReference>
<evidence type="ECO:0000313" key="10">
    <source>
        <dbReference type="EMBL" id="TMQ64360.1"/>
    </source>
</evidence>